<name>A0A8K0CUF9_IGNLU</name>
<protein>
    <submittedName>
        <fullName evidence="2">Uncharacterized protein</fullName>
    </submittedName>
</protein>
<organism evidence="2 3">
    <name type="scientific">Ignelater luminosus</name>
    <name type="common">Cucubano</name>
    <name type="synonym">Pyrophorus luminosus</name>
    <dbReference type="NCBI Taxonomy" id="2038154"/>
    <lineage>
        <taxon>Eukaryota</taxon>
        <taxon>Metazoa</taxon>
        <taxon>Ecdysozoa</taxon>
        <taxon>Arthropoda</taxon>
        <taxon>Hexapoda</taxon>
        <taxon>Insecta</taxon>
        <taxon>Pterygota</taxon>
        <taxon>Neoptera</taxon>
        <taxon>Endopterygota</taxon>
        <taxon>Coleoptera</taxon>
        <taxon>Polyphaga</taxon>
        <taxon>Elateriformia</taxon>
        <taxon>Elateroidea</taxon>
        <taxon>Elateridae</taxon>
        <taxon>Agrypninae</taxon>
        <taxon>Pyrophorini</taxon>
        <taxon>Ignelater</taxon>
    </lineage>
</organism>
<evidence type="ECO:0000256" key="1">
    <source>
        <dbReference type="SAM" id="MobiDB-lite"/>
    </source>
</evidence>
<proteinExistence type="predicted"/>
<accession>A0A8K0CUF9</accession>
<dbReference type="AlphaFoldDB" id="A0A8K0CUF9"/>
<feature type="region of interest" description="Disordered" evidence="1">
    <location>
        <begin position="1"/>
        <end position="105"/>
    </location>
</feature>
<reference evidence="2" key="1">
    <citation type="submission" date="2019-08" db="EMBL/GenBank/DDBJ databases">
        <title>The genome of the North American firefly Photinus pyralis.</title>
        <authorList>
            <consortium name="Photinus pyralis genome working group"/>
            <person name="Fallon T.R."/>
            <person name="Sander Lower S.E."/>
            <person name="Weng J.-K."/>
        </authorList>
    </citation>
    <scope>NUCLEOTIDE SEQUENCE</scope>
    <source>
        <strain evidence="2">TRF0915ILg1</strain>
        <tissue evidence="2">Whole body</tissue>
    </source>
</reference>
<evidence type="ECO:0000313" key="3">
    <source>
        <dbReference type="Proteomes" id="UP000801492"/>
    </source>
</evidence>
<dbReference type="EMBL" id="VTPC01021188">
    <property type="protein sequence ID" value="KAF2891846.1"/>
    <property type="molecule type" value="Genomic_DNA"/>
</dbReference>
<evidence type="ECO:0000313" key="2">
    <source>
        <dbReference type="EMBL" id="KAF2891846.1"/>
    </source>
</evidence>
<dbReference type="Proteomes" id="UP000801492">
    <property type="component" value="Unassembled WGS sequence"/>
</dbReference>
<feature type="compositionally biased region" description="Acidic residues" evidence="1">
    <location>
        <begin position="51"/>
        <end position="73"/>
    </location>
</feature>
<sequence>MKGEKSLVSSALKANNGEGYNVEASAMPSSSDTGRIVDISPYKDYYYEPGETSDSDADVLSEPEENEDKEEDDKINTNTNAELSKGRHKNGRNRKYKDRHIRKRK</sequence>
<gene>
    <name evidence="2" type="ORF">ILUMI_14327</name>
</gene>
<keyword evidence="3" id="KW-1185">Reference proteome</keyword>
<comment type="caution">
    <text evidence="2">The sequence shown here is derived from an EMBL/GenBank/DDBJ whole genome shotgun (WGS) entry which is preliminary data.</text>
</comment>
<feature type="compositionally biased region" description="Basic residues" evidence="1">
    <location>
        <begin position="86"/>
        <end position="105"/>
    </location>
</feature>